<evidence type="ECO:0000256" key="1">
    <source>
        <dbReference type="ARBA" id="ARBA00004651"/>
    </source>
</evidence>
<dbReference type="GO" id="GO:0005886">
    <property type="term" value="C:plasma membrane"/>
    <property type="evidence" value="ECO:0007669"/>
    <property type="project" value="UniProtKB-SubCell"/>
</dbReference>
<dbReference type="PANTHER" id="PTHR32089:SF114">
    <property type="entry name" value="METHYL-ACCEPTING CHEMOTAXIS PROTEIN MCPB"/>
    <property type="match status" value="1"/>
</dbReference>
<protein>
    <submittedName>
        <fullName evidence="13">Methyl-accepting chemotaxis protein TlpB</fullName>
    </submittedName>
</protein>
<organism evidence="13">
    <name type="scientific">Desulfitobacterium hafniense</name>
    <name type="common">Desulfitobacterium frappieri</name>
    <dbReference type="NCBI Taxonomy" id="49338"/>
    <lineage>
        <taxon>Bacteria</taxon>
        <taxon>Bacillati</taxon>
        <taxon>Bacillota</taxon>
        <taxon>Clostridia</taxon>
        <taxon>Eubacteriales</taxon>
        <taxon>Desulfitobacteriaceae</taxon>
        <taxon>Desulfitobacterium</taxon>
    </lineage>
</organism>
<dbReference type="InterPro" id="IPR029151">
    <property type="entry name" value="Sensor-like_sf"/>
</dbReference>
<evidence type="ECO:0000259" key="11">
    <source>
        <dbReference type="PROSITE" id="PS50111"/>
    </source>
</evidence>
<dbReference type="PATRIC" id="fig|49338.4.peg.4705"/>
<dbReference type="SUPFAM" id="SSF58104">
    <property type="entry name" value="Methyl-accepting chemotaxis protein (MCP) signaling domain"/>
    <property type="match status" value="1"/>
</dbReference>
<keyword evidence="6 10" id="KW-0472">Membrane</keyword>
<dbReference type="CDD" id="cd06225">
    <property type="entry name" value="HAMP"/>
    <property type="match status" value="1"/>
</dbReference>
<dbReference type="GO" id="GO:0006935">
    <property type="term" value="P:chemotaxis"/>
    <property type="evidence" value="ECO:0007669"/>
    <property type="project" value="UniProtKB-KW"/>
</dbReference>
<keyword evidence="5 10" id="KW-1133">Transmembrane helix</keyword>
<evidence type="ECO:0000256" key="6">
    <source>
        <dbReference type="ARBA" id="ARBA00023136"/>
    </source>
</evidence>
<keyword evidence="4 10" id="KW-0812">Transmembrane</keyword>
<evidence type="ECO:0000256" key="9">
    <source>
        <dbReference type="PROSITE-ProRule" id="PRU00284"/>
    </source>
</evidence>
<dbReference type="SMART" id="SM00283">
    <property type="entry name" value="MA"/>
    <property type="match status" value="1"/>
</dbReference>
<evidence type="ECO:0000256" key="8">
    <source>
        <dbReference type="ARBA" id="ARBA00029447"/>
    </source>
</evidence>
<dbReference type="CDD" id="cd12912">
    <property type="entry name" value="PDC2_MCP_like"/>
    <property type="match status" value="1"/>
</dbReference>
<dbReference type="SMART" id="SM00304">
    <property type="entry name" value="HAMP"/>
    <property type="match status" value="1"/>
</dbReference>
<dbReference type="PROSITE" id="PS50111">
    <property type="entry name" value="CHEMOTAXIS_TRANSDUC_2"/>
    <property type="match status" value="1"/>
</dbReference>
<dbReference type="SUPFAM" id="SSF103190">
    <property type="entry name" value="Sensory domain-like"/>
    <property type="match status" value="1"/>
</dbReference>
<dbReference type="PROSITE" id="PS50885">
    <property type="entry name" value="HAMP"/>
    <property type="match status" value="1"/>
</dbReference>
<evidence type="ECO:0000256" key="2">
    <source>
        <dbReference type="ARBA" id="ARBA00022475"/>
    </source>
</evidence>
<dbReference type="InterPro" id="IPR033479">
    <property type="entry name" value="dCache_1"/>
</dbReference>
<reference evidence="13" key="1">
    <citation type="submission" date="2014-07" db="EMBL/GenBank/DDBJ databases">
        <authorList>
            <person name="Hornung V.Bastian."/>
        </authorList>
    </citation>
    <scope>NUCLEOTIDE SEQUENCE</scope>
    <source>
        <strain evidence="13">PCE-S</strain>
    </source>
</reference>
<feature type="domain" description="Methyl-accepting transducer" evidence="11">
    <location>
        <begin position="372"/>
        <end position="629"/>
    </location>
</feature>
<evidence type="ECO:0000256" key="10">
    <source>
        <dbReference type="SAM" id="Phobius"/>
    </source>
</evidence>
<comment type="subcellular location">
    <subcellularLocation>
        <location evidence="1">Cell membrane</location>
        <topology evidence="1">Multi-pass membrane protein</topology>
    </subcellularLocation>
</comment>
<sequence>MVFSIRQKITAVILFAALIPTALLGFFSYKGASNALENELKNTAEQSMQRIQDSTTLYLEGYEQNLKRLGMEDRILIAALQGESEEALQSFQIYKESNPDILNIYLGTKSGEMIVYPAAELPPGFDPTATDWYRQAAGSGQIIWTEPYVDTATKRLVVSAARPVLDPSTKEVTGVVGVDIALDTLSALVGDMKIGRQGYIFLLDQSGKIMTHPDPALIGEEIPVEELKKAVAQEQGIVDYTYGGEEQFSVFAAYPKTQWKFVGVLGYNEINEAVSQILRNTLTYCVIFAALAIVFGILATRGFTKALKALFAYSEKIGSGDFTVRARALSRDETGALTNTLNQMVIQLAGLIGNIKHVAEEMNTSAEKLAASAEETMASSEEINATAAQIAGGASDQAAQAEKGTRMVTELATKIQTLGANSVEMVNSSMDAKQANERGLQSVEHLRVKTEDSSLAVDQISEVIGNLDGKSQAIGSILAAITNIAEQTNLLALNASIEAARAGEAGRGFSVVADEIRKLAEQSAQSVQGIEGIVEDIQRESYHAVGVMKEVKNHSQATVQSVADVSQSFAEISQAMAAIREKIAHTTALIQEMTMDSNQVVDVIQNISAVTEETAAASEEVSASMEQTASAFSNVVKTAEELEQLAGKLSLEIAQFKI</sequence>
<dbReference type="GO" id="GO:0007165">
    <property type="term" value="P:signal transduction"/>
    <property type="evidence" value="ECO:0007669"/>
    <property type="project" value="UniProtKB-KW"/>
</dbReference>
<dbReference type="RefSeq" id="WP_018213783.1">
    <property type="nucleotide sequence ID" value="NZ_JAYFNZ010000041.1"/>
</dbReference>
<dbReference type="AlphaFoldDB" id="A0A098B7E1"/>
<name>A0A098B7E1_DESHA</name>
<accession>A0A098B7E1</accession>
<proteinExistence type="inferred from homology"/>
<feature type="transmembrane region" description="Helical" evidence="10">
    <location>
        <begin position="281"/>
        <end position="300"/>
    </location>
</feature>
<keyword evidence="2" id="KW-1003">Cell membrane</keyword>
<gene>
    <name evidence="13" type="ORF">DPCES_4371</name>
</gene>
<dbReference type="InterPro" id="IPR004089">
    <property type="entry name" value="MCPsignal_dom"/>
</dbReference>
<dbReference type="Pfam" id="PF00015">
    <property type="entry name" value="MCPsignal"/>
    <property type="match status" value="1"/>
</dbReference>
<evidence type="ECO:0000256" key="7">
    <source>
        <dbReference type="ARBA" id="ARBA00023224"/>
    </source>
</evidence>
<dbReference type="EMBL" id="LK996017">
    <property type="protein sequence ID" value="CDX04257.1"/>
    <property type="molecule type" value="Genomic_DNA"/>
</dbReference>
<dbReference type="InterPro" id="IPR003660">
    <property type="entry name" value="HAMP_dom"/>
</dbReference>
<feature type="domain" description="HAMP" evidence="12">
    <location>
        <begin position="301"/>
        <end position="353"/>
    </location>
</feature>
<evidence type="ECO:0000313" key="13">
    <source>
        <dbReference type="EMBL" id="CDX04257.1"/>
    </source>
</evidence>
<dbReference type="CDD" id="cd18773">
    <property type="entry name" value="PDC1_HK_sensor"/>
    <property type="match status" value="1"/>
</dbReference>
<keyword evidence="7 9" id="KW-0807">Transducer</keyword>
<evidence type="ECO:0000259" key="12">
    <source>
        <dbReference type="PROSITE" id="PS50885"/>
    </source>
</evidence>
<dbReference type="Gene3D" id="1.10.287.950">
    <property type="entry name" value="Methyl-accepting chemotaxis protein"/>
    <property type="match status" value="1"/>
</dbReference>
<evidence type="ECO:0000256" key="5">
    <source>
        <dbReference type="ARBA" id="ARBA00022989"/>
    </source>
</evidence>
<dbReference type="CDD" id="cd11386">
    <property type="entry name" value="MCP_signal"/>
    <property type="match status" value="1"/>
</dbReference>
<evidence type="ECO:0000256" key="3">
    <source>
        <dbReference type="ARBA" id="ARBA00022500"/>
    </source>
</evidence>
<dbReference type="Pfam" id="PF02743">
    <property type="entry name" value="dCache_1"/>
    <property type="match status" value="1"/>
</dbReference>
<dbReference type="PANTHER" id="PTHR32089">
    <property type="entry name" value="METHYL-ACCEPTING CHEMOTAXIS PROTEIN MCPB"/>
    <property type="match status" value="1"/>
</dbReference>
<evidence type="ECO:0000256" key="4">
    <source>
        <dbReference type="ARBA" id="ARBA00022692"/>
    </source>
</evidence>
<dbReference type="Gene3D" id="3.30.450.20">
    <property type="entry name" value="PAS domain"/>
    <property type="match status" value="2"/>
</dbReference>
<comment type="similarity">
    <text evidence="8">Belongs to the methyl-accepting chemotaxis (MCP) protein family.</text>
</comment>
<dbReference type="Pfam" id="PF00672">
    <property type="entry name" value="HAMP"/>
    <property type="match status" value="1"/>
</dbReference>
<dbReference type="Gene3D" id="6.10.340.10">
    <property type="match status" value="1"/>
</dbReference>
<keyword evidence="3" id="KW-0145">Chemotaxis</keyword>